<dbReference type="InterPro" id="IPR001584">
    <property type="entry name" value="Integrase_cat-core"/>
</dbReference>
<feature type="domain" description="Integrase catalytic" evidence="2">
    <location>
        <begin position="565"/>
        <end position="730"/>
    </location>
</feature>
<dbReference type="OrthoDB" id="1617351at2759"/>
<feature type="compositionally biased region" description="Polar residues" evidence="1">
    <location>
        <begin position="836"/>
        <end position="846"/>
    </location>
</feature>
<dbReference type="Pfam" id="PF00665">
    <property type="entry name" value="rve"/>
    <property type="match status" value="1"/>
</dbReference>
<dbReference type="EMBL" id="JAEFBJ010000013">
    <property type="protein sequence ID" value="KAG7536210.1"/>
    <property type="molecule type" value="Genomic_DNA"/>
</dbReference>
<dbReference type="Proteomes" id="UP000694251">
    <property type="component" value="Chromosome 13"/>
</dbReference>
<protein>
    <submittedName>
        <fullName evidence="3">Reverse transcriptase RNA-dependent DNA polymerase</fullName>
    </submittedName>
</protein>
<dbReference type="PANTHER" id="PTHR11439">
    <property type="entry name" value="GAG-POL-RELATED RETROTRANSPOSON"/>
    <property type="match status" value="1"/>
</dbReference>
<feature type="region of interest" description="Disordered" evidence="1">
    <location>
        <begin position="1"/>
        <end position="29"/>
    </location>
</feature>
<dbReference type="InterPro" id="IPR057670">
    <property type="entry name" value="SH3_retrovirus"/>
</dbReference>
<dbReference type="CDD" id="cd09272">
    <property type="entry name" value="RNase_HI_RT_Ty1"/>
    <property type="match status" value="1"/>
</dbReference>
<accession>A0A8T1XNT8</accession>
<evidence type="ECO:0000256" key="1">
    <source>
        <dbReference type="SAM" id="MobiDB-lite"/>
    </source>
</evidence>
<feature type="region of interest" description="Disordered" evidence="1">
    <location>
        <begin position="315"/>
        <end position="336"/>
    </location>
</feature>
<keyword evidence="3" id="KW-0548">Nucleotidyltransferase</keyword>
<dbReference type="GO" id="GO:0003964">
    <property type="term" value="F:RNA-directed DNA polymerase activity"/>
    <property type="evidence" value="ECO:0007669"/>
    <property type="project" value="UniProtKB-KW"/>
</dbReference>
<dbReference type="InterPro" id="IPR013103">
    <property type="entry name" value="RVT_2"/>
</dbReference>
<dbReference type="InterPro" id="IPR025724">
    <property type="entry name" value="GAG-pre-integrase_dom"/>
</dbReference>
<evidence type="ECO:0000259" key="2">
    <source>
        <dbReference type="PROSITE" id="PS50994"/>
    </source>
</evidence>
<keyword evidence="3" id="KW-0695">RNA-directed DNA polymerase</keyword>
<name>A0A8T1XNT8_ARASU</name>
<dbReference type="Pfam" id="PF25597">
    <property type="entry name" value="SH3_retrovirus"/>
    <property type="match status" value="1"/>
</dbReference>
<dbReference type="PROSITE" id="PS50994">
    <property type="entry name" value="INTEGRASE"/>
    <property type="match status" value="1"/>
</dbReference>
<dbReference type="InterPro" id="IPR029472">
    <property type="entry name" value="Copia-like_N"/>
</dbReference>
<reference evidence="3 4" key="1">
    <citation type="submission" date="2020-12" db="EMBL/GenBank/DDBJ databases">
        <title>Concerted genomic and epigenomic changes stabilize Arabidopsis allopolyploids.</title>
        <authorList>
            <person name="Chen Z."/>
        </authorList>
    </citation>
    <scope>NUCLEOTIDE SEQUENCE [LARGE SCALE GENOMIC DNA]</scope>
    <source>
        <strain evidence="3">As9502</strain>
        <tissue evidence="3">Leaf</tissue>
    </source>
</reference>
<dbReference type="InterPro" id="IPR054722">
    <property type="entry name" value="PolX-like_BBD"/>
</dbReference>
<sequence length="1512" mass="168372">MATDGSLISSTSGALSTGTSASTSGGESMSVTPYSLFSVDNPGAMISAVVLTGENYNEWAAEMLNSLRAKKKIGFIDGTLKKPAVAGSELESWTSVNSMVIGWLRTSITPSVRSTVSFLTNAHELWENLRQRFSIGNKVRVSHLRSQIALCRQDGQTVIDYYGKIAKLWDELYTYKPLPVCSCGGCTCEVYTTIAKEREEEKVNQFAMGLDESRFANVIHAITDATPSPSLEEAYSRAIREEQRNFAAKSREQQQDAVGFVARRDSFSSGSPAGEQRIESSGRERSLLCSNCGRTGHEKAFCWQLIGYPEWMTERNNRSGGRGGAAGRGRGRGIGRGRGQAVAAHTTLPNVSFSDFSPEQWKAISLVANEKLKSNPDKLSGKIFGDVIIDTGASHHMTGNISLLTNMVDTPSCSVGFADGSITFSKQKGTLHLTDRVSLLDVLYVPNLNCSLISVSKILKQLKNCFALFTDTLCILQDRSTRTLIGAGKERDGVYYLTDVATANVTRVAASVDRTLWHQRLGHPAFSVLSSLPVFSGVSNSASPSPCDVCFRAKQTRDVFYDSNNKTKECFELIHVDVWGPYRVASSCGAVYFLTIVDDFSRSVWTHLLLEKSEVRKVMENFCAYSERQFDKRVKTVRSDNGTEFMCLANFFSSKGILHQTSCVGTPQQNGRVERKHRHILNVARSLMFQAGLPIYFWGEAILTAAYVINRTPSKLHNGRSPYEVLLGDKPDYGQMRVFGSSCYTHLRARDKDKFGPRSRHCVFVGYPFGKKGWRVYDLETKEFLISRDVVFHENVFPFLTRVETAPSIPEPEVAGDEDWGLEPVIVDRGSRSRNSEFSPPETQDTAAVPLNDTHTDHVSPSPLPPSDDSAAVRVPHDTTMVITTNSDPLPIDTTLVDASIGPFKEPLILDSVSTSSPVIEEDEELGKGKRVKIPSTRLTGYVTYSACVADDTHHATPASITLESLSTGPGNTRYPLTHYISDDLFSPPHRAFLAAVTTGVEPTCFKDAAKEEIWNGAMTDEVDALEINKTWSITDLPPGKTALGNKWVYKIKYNADGTVERYKARLVVLGNRQVEGRDFEETFAPVAKMSTVRGLMQIISSKGWEVHQMDVHNAFLHGDLEEEVYMQLPMGFRHTHPNKVCRLHKSLYGLRQAPRCWFAKLTQALLEFGFEESYADYSLFILTRGDIELRVLVYVDDLIICSNDLTFLTEFKEYLGRCFHMKDLGKLKYFLGIEVARNPEGIFLSQRKYSLDIVAETGLQGARPSKTPMVQNHQLAVDASPLLSEPARYRRLVGRLIYLKVTRPELTYPIHILSQFMQAPREAHWDAALQVVRYLKGSVGQGIFMRSDTELTLTAYCDADWGTCPLTRRSLSAYFMFLGGCPISWKTQKQKAVSRSSAEAEYRSMADALKEIIWLRQLLHDLGFPQHAPTRLFCDNKAALHIAANPVFHERTKHIERDCHFVRDALQDGVISTAHVRSEDQLADILTKALGFQQFSILMSKLGIVTLHAPT</sequence>
<feature type="region of interest" description="Disordered" evidence="1">
    <location>
        <begin position="831"/>
        <end position="871"/>
    </location>
</feature>
<dbReference type="Pfam" id="PF07727">
    <property type="entry name" value="RVT_2"/>
    <property type="match status" value="1"/>
</dbReference>
<comment type="caution">
    <text evidence="3">The sequence shown here is derived from an EMBL/GenBank/DDBJ whole genome shotgun (WGS) entry which is preliminary data.</text>
</comment>
<proteinExistence type="predicted"/>
<evidence type="ECO:0000313" key="3">
    <source>
        <dbReference type="EMBL" id="KAG7536210.1"/>
    </source>
</evidence>
<organism evidence="3 4">
    <name type="scientific">Arabidopsis suecica</name>
    <name type="common">Swedish thale-cress</name>
    <name type="synonym">Cardaminopsis suecica</name>
    <dbReference type="NCBI Taxonomy" id="45249"/>
    <lineage>
        <taxon>Eukaryota</taxon>
        <taxon>Viridiplantae</taxon>
        <taxon>Streptophyta</taxon>
        <taxon>Embryophyta</taxon>
        <taxon>Tracheophyta</taxon>
        <taxon>Spermatophyta</taxon>
        <taxon>Magnoliopsida</taxon>
        <taxon>eudicotyledons</taxon>
        <taxon>Gunneridae</taxon>
        <taxon>Pentapetalae</taxon>
        <taxon>rosids</taxon>
        <taxon>malvids</taxon>
        <taxon>Brassicales</taxon>
        <taxon>Brassicaceae</taxon>
        <taxon>Camelineae</taxon>
        <taxon>Arabidopsis</taxon>
    </lineage>
</organism>
<dbReference type="Pfam" id="PF13976">
    <property type="entry name" value="gag_pre-integrs"/>
    <property type="match status" value="1"/>
</dbReference>
<keyword evidence="3" id="KW-0808">Transferase</keyword>
<evidence type="ECO:0000313" key="4">
    <source>
        <dbReference type="Proteomes" id="UP000694251"/>
    </source>
</evidence>
<dbReference type="GO" id="GO:0015074">
    <property type="term" value="P:DNA integration"/>
    <property type="evidence" value="ECO:0007669"/>
    <property type="project" value="InterPro"/>
</dbReference>
<keyword evidence="4" id="KW-1185">Reference proteome</keyword>
<gene>
    <name evidence="3" type="ORF">ISN44_As13g001700</name>
</gene>
<dbReference type="Pfam" id="PF22936">
    <property type="entry name" value="Pol_BBD"/>
    <property type="match status" value="1"/>
</dbReference>
<dbReference type="Pfam" id="PF14244">
    <property type="entry name" value="Retrotran_gag_3"/>
    <property type="match status" value="1"/>
</dbReference>
<dbReference type="PANTHER" id="PTHR11439:SF462">
    <property type="match status" value="1"/>
</dbReference>